<keyword evidence="2" id="KW-0067">ATP-binding</keyword>
<dbReference type="InterPro" id="IPR027417">
    <property type="entry name" value="P-loop_NTPase"/>
</dbReference>
<evidence type="ECO:0000313" key="3">
    <source>
        <dbReference type="EMBL" id="KAF1957478.1"/>
    </source>
</evidence>
<dbReference type="Gene3D" id="3.40.50.300">
    <property type="entry name" value="P-loop containing nucleotide triphosphate hydrolases"/>
    <property type="match status" value="1"/>
</dbReference>
<dbReference type="Proteomes" id="UP000800035">
    <property type="component" value="Unassembled WGS sequence"/>
</dbReference>
<dbReference type="AlphaFoldDB" id="A0A6A5TYG9"/>
<name>A0A6A5TYG9_9PLEO</name>
<dbReference type="EMBL" id="ML976989">
    <property type="protein sequence ID" value="KAF1957478.1"/>
    <property type="molecule type" value="Genomic_DNA"/>
</dbReference>
<accession>A0A6A5TYG9</accession>
<keyword evidence="4" id="KW-1185">Reference proteome</keyword>
<dbReference type="Pfam" id="PF08433">
    <property type="entry name" value="KTI12"/>
    <property type="match status" value="1"/>
</dbReference>
<reference evidence="3" key="1">
    <citation type="journal article" date="2020" name="Stud. Mycol.">
        <title>101 Dothideomycetes genomes: a test case for predicting lifestyles and emergence of pathogens.</title>
        <authorList>
            <person name="Haridas S."/>
            <person name="Albert R."/>
            <person name="Binder M."/>
            <person name="Bloem J."/>
            <person name="Labutti K."/>
            <person name="Salamov A."/>
            <person name="Andreopoulos B."/>
            <person name="Baker S."/>
            <person name="Barry K."/>
            <person name="Bills G."/>
            <person name="Bluhm B."/>
            <person name="Cannon C."/>
            <person name="Castanera R."/>
            <person name="Culley D."/>
            <person name="Daum C."/>
            <person name="Ezra D."/>
            <person name="Gonzalez J."/>
            <person name="Henrissat B."/>
            <person name="Kuo A."/>
            <person name="Liang C."/>
            <person name="Lipzen A."/>
            <person name="Lutzoni F."/>
            <person name="Magnuson J."/>
            <person name="Mondo S."/>
            <person name="Nolan M."/>
            <person name="Ohm R."/>
            <person name="Pangilinan J."/>
            <person name="Park H.-J."/>
            <person name="Ramirez L."/>
            <person name="Alfaro M."/>
            <person name="Sun H."/>
            <person name="Tritt A."/>
            <person name="Yoshinaga Y."/>
            <person name="Zwiers L.-H."/>
            <person name="Turgeon B."/>
            <person name="Goodwin S."/>
            <person name="Spatafora J."/>
            <person name="Crous P."/>
            <person name="Grigoriev I."/>
        </authorList>
    </citation>
    <scope>NUCLEOTIDE SEQUENCE</scope>
    <source>
        <strain evidence="3">CBS 675.92</strain>
    </source>
</reference>
<evidence type="ECO:0000256" key="2">
    <source>
        <dbReference type="ARBA" id="ARBA00022840"/>
    </source>
</evidence>
<evidence type="ECO:0000256" key="1">
    <source>
        <dbReference type="ARBA" id="ARBA00022741"/>
    </source>
</evidence>
<organism evidence="3 4">
    <name type="scientific">Byssothecium circinans</name>
    <dbReference type="NCBI Taxonomy" id="147558"/>
    <lineage>
        <taxon>Eukaryota</taxon>
        <taxon>Fungi</taxon>
        <taxon>Dikarya</taxon>
        <taxon>Ascomycota</taxon>
        <taxon>Pezizomycotina</taxon>
        <taxon>Dothideomycetes</taxon>
        <taxon>Pleosporomycetidae</taxon>
        <taxon>Pleosporales</taxon>
        <taxon>Massarineae</taxon>
        <taxon>Massarinaceae</taxon>
        <taxon>Byssothecium</taxon>
    </lineage>
</organism>
<keyword evidence="1" id="KW-0547">Nucleotide-binding</keyword>
<gene>
    <name evidence="3" type="ORF">CC80DRAFT_560826</name>
</gene>
<proteinExistence type="predicted"/>
<dbReference type="InterPro" id="IPR013641">
    <property type="entry name" value="KTI12/PSTK"/>
</dbReference>
<protein>
    <recommendedName>
        <fullName evidence="5">P-loop containing nucleoside triphosphate hydrolase protein</fullName>
    </recommendedName>
</protein>
<dbReference type="GO" id="GO:0005524">
    <property type="term" value="F:ATP binding"/>
    <property type="evidence" value="ECO:0007669"/>
    <property type="project" value="UniProtKB-KW"/>
</dbReference>
<dbReference type="OrthoDB" id="5426988at2759"/>
<sequence>MTTPHPHPHPHPPSRIIFLNGFPGVGKLTIARALQTKLQALNIPTRLIDNHVLIDTAQAVIPGRSPDHKALRSKIRFLVFEALAREFEKMHESQTPTDDEATSPGLTVIMTRCLTRTAPDISVFHETLNLARVAKVPIFFFNLVCGEEEHRKRFLDPERVRGGKSKCCRLERLGEHLSGERLLRMGDLEGGLGGVVVREWEVDVGGLCVGASVGVVLRLVDGPGEEG</sequence>
<evidence type="ECO:0008006" key="5">
    <source>
        <dbReference type="Google" id="ProtNLM"/>
    </source>
</evidence>
<evidence type="ECO:0000313" key="4">
    <source>
        <dbReference type="Proteomes" id="UP000800035"/>
    </source>
</evidence>
<dbReference type="SUPFAM" id="SSF52540">
    <property type="entry name" value="P-loop containing nucleoside triphosphate hydrolases"/>
    <property type="match status" value="1"/>
</dbReference>